<protein>
    <submittedName>
        <fullName evidence="2">N-acetylglucosaminyl-diphospho-decaprenol L-rhamnosyltransferase</fullName>
        <ecNumber evidence="2">2.4.1.289</ecNumber>
    </submittedName>
</protein>
<evidence type="ECO:0000313" key="3">
    <source>
        <dbReference type="Proteomes" id="UP000264120"/>
    </source>
</evidence>
<dbReference type="SUPFAM" id="SSF53448">
    <property type="entry name" value="Nucleotide-diphospho-sugar transferases"/>
    <property type="match status" value="1"/>
</dbReference>
<evidence type="ECO:0000313" key="2">
    <source>
        <dbReference type="EMBL" id="AXY23775.1"/>
    </source>
</evidence>
<dbReference type="Pfam" id="PF13692">
    <property type="entry name" value="Glyco_trans_1_4"/>
    <property type="match status" value="1"/>
</dbReference>
<feature type="domain" description="Glycosyltransferase 2-like" evidence="1">
    <location>
        <begin position="349"/>
        <end position="483"/>
    </location>
</feature>
<dbReference type="KEGG" id="ksc:CD178_03031"/>
<keyword evidence="2" id="KW-0808">Transferase</keyword>
<keyword evidence="2" id="KW-0614">Plasmid</keyword>
<dbReference type="Gene3D" id="3.40.50.2000">
    <property type="entry name" value="Glycogen Phosphorylase B"/>
    <property type="match status" value="1"/>
</dbReference>
<geneLocation type="plasmid" evidence="2 3">
    <name>unnamed1</name>
</geneLocation>
<evidence type="ECO:0000259" key="1">
    <source>
        <dbReference type="Pfam" id="PF00535"/>
    </source>
</evidence>
<sequence length="987" mass="112491">MEDILELSVKKDWSEFDPEWYRQEYNSLCVLAVLESGDEIYEFYKTCGVQAGHSPNCYFDEIWYRRFYDDVDQLIQEGEYQSGFDHYCNAGYQDRNPNPFFDEKFYRASELKLSDGEMSSHGLKNGYDHYLNYGAHEQRDASFYFSTKTFISENPDFLFDEQDGPFIAFLKSRHHPRTMRRRLSWYFDPAWYRETYPDTQAERIYQEHPLAEYLVNAGALSHDPNPYFSEEFYRSSNPDVTAAIDAGVFHNAYEHFLNYGLTELRRPAPQVDLERYARDPAVAHDVRRQTYPTVFAQYVALAGALPHEYSTEQDGELACKRAFMRLASVYAAIGGPKCPDFTCDVPDVSIIMVAHNRFAFTMTALSTLRAQYAGAMQVILVDSGSSDETRGIENSVSGLEVIRTEENVGFLRGCNMALERVVSPFVLYLNNDVAIMPGAVSAALRRMGMDPQAGAVGARIIRTNGLLQEAGSIIWRDGTTSGYLRNAEPDRPEANYVRYVDFCSGAFLLVRTEIVKQIGGFDPQFAPAYYEDTDLCVQIHRLGFRIVYDPDVVMVHYEFGTGDRAEIDGLLEKNIKIFCDRNRDYLKSKLHRENVNILSARSSTPDEKRILFIEDYIPQRSIGAGFPRSNDIIRTMVCDLGLHVTVYPVFPPRTPPHGRYPDLPDRAEVIWDRGLGELARFLTDRAGYYDILWLARTHNAERLREIINTCRDALGHCRIVLDTEAVASMRDMGRNRVLGRENPLSFTRMLQQEFQATDFVDQFMAVSETEASIISDHLGRDVSVLGHVQPPLNNGPQWADRRDLLFVGSVQNDASPNWDALMWLNDCILPLLDTVLPPEIRLRVVGHTGPGIDLAAALTHWRIDVVGAVKDLAPYYNAHRVFVAPTRFAAGIAYKIHEAAAHGLPIVATQLLCDQVGWISGTDMMTAAIEDPQAFAHALVRLYNDETLWKQIRRNALHRIFVENRPDVYADRIKRIICPEENKTQYL</sequence>
<accession>A0A347WFY2</accession>
<dbReference type="Proteomes" id="UP000264120">
    <property type="component" value="Plasmid unnamed1"/>
</dbReference>
<keyword evidence="2" id="KW-0328">Glycosyltransferase</keyword>
<dbReference type="CDD" id="cd04186">
    <property type="entry name" value="GT_2_like_c"/>
    <property type="match status" value="1"/>
</dbReference>
<dbReference type="OrthoDB" id="9783791at2"/>
<dbReference type="PANTHER" id="PTHR43179">
    <property type="entry name" value="RHAMNOSYLTRANSFERASE WBBL"/>
    <property type="match status" value="1"/>
</dbReference>
<dbReference type="InterPro" id="IPR029044">
    <property type="entry name" value="Nucleotide-diphossugar_trans"/>
</dbReference>
<keyword evidence="3" id="KW-1185">Reference proteome</keyword>
<dbReference type="Pfam" id="PF00535">
    <property type="entry name" value="Glycos_transf_2"/>
    <property type="match status" value="1"/>
</dbReference>
<dbReference type="Gene3D" id="3.90.550.10">
    <property type="entry name" value="Spore Coat Polysaccharide Biosynthesis Protein SpsA, Chain A"/>
    <property type="match status" value="1"/>
</dbReference>
<dbReference type="AlphaFoldDB" id="A0A347WFY2"/>
<organism evidence="2 3">
    <name type="scientific">Komagataeibacter saccharivorans</name>
    <dbReference type="NCBI Taxonomy" id="265959"/>
    <lineage>
        <taxon>Bacteria</taxon>
        <taxon>Pseudomonadati</taxon>
        <taxon>Pseudomonadota</taxon>
        <taxon>Alphaproteobacteria</taxon>
        <taxon>Acetobacterales</taxon>
        <taxon>Acetobacteraceae</taxon>
        <taxon>Komagataeibacter</taxon>
    </lineage>
</organism>
<dbReference type="CDD" id="cd03801">
    <property type="entry name" value="GT4_PimA-like"/>
    <property type="match status" value="1"/>
</dbReference>
<proteinExistence type="predicted"/>
<dbReference type="PANTHER" id="PTHR43179:SF7">
    <property type="entry name" value="RHAMNOSYLTRANSFERASE WBBL"/>
    <property type="match status" value="1"/>
</dbReference>
<dbReference type="SUPFAM" id="SSF53756">
    <property type="entry name" value="UDP-Glycosyltransferase/glycogen phosphorylase"/>
    <property type="match status" value="1"/>
</dbReference>
<dbReference type="InterPro" id="IPR001173">
    <property type="entry name" value="Glyco_trans_2-like"/>
</dbReference>
<dbReference type="EC" id="2.4.1.289" evidence="2"/>
<reference evidence="2 3" key="1">
    <citation type="submission" date="2017-08" db="EMBL/GenBank/DDBJ databases">
        <title>Complete genome sequence of Gluconacetobacter saccharivorans CV1 isolated from Fermented Vinegar.</title>
        <authorList>
            <person name="Kim S.-Y."/>
        </authorList>
    </citation>
    <scope>NUCLEOTIDE SEQUENCE [LARGE SCALE GENOMIC DNA]</scope>
    <source>
        <strain evidence="2 3">CV1</strain>
        <plasmid evidence="2 3">unnamed1</plasmid>
    </source>
</reference>
<dbReference type="GO" id="GO:0102096">
    <property type="term" value="F:decaprenyl-N-acetyl-alpha-D-glucosaminyl-pyrophosphate:dTDP-alpha-L-rhamnose rhamnosyltransferase activity"/>
    <property type="evidence" value="ECO:0007669"/>
    <property type="project" value="UniProtKB-EC"/>
</dbReference>
<gene>
    <name evidence="2" type="primary">wbbL</name>
    <name evidence="2" type="ORF">CD178_03031</name>
</gene>
<dbReference type="EMBL" id="CP023037">
    <property type="protein sequence ID" value="AXY23775.1"/>
    <property type="molecule type" value="Genomic_DNA"/>
</dbReference>
<name>A0A347WFY2_9PROT</name>